<dbReference type="NCBIfam" id="TIGR00077">
    <property type="entry name" value="lspA"/>
    <property type="match status" value="1"/>
</dbReference>
<dbReference type="EC" id="3.4.23.36" evidence="9"/>
<feature type="transmembrane region" description="Helical" evidence="9">
    <location>
        <begin position="76"/>
        <end position="94"/>
    </location>
</feature>
<sequence>MNNTGTMCSQQQQRCLKLWLSALICCVLVAFDQLVKWHIRSSFAVGEVQPGIAGVFEFCYVQNRGAAFGAAQGAQVIFSIFAVVIVGFCIRVLVRASRLALLEHACILAICAGALGNAIDRVVLGYVVDFINLKFMTFPVFNLADIYITCAAIAVMVMLLVCPSRVYALISCGSYTSTNSEE</sequence>
<dbReference type="InterPro" id="IPR001872">
    <property type="entry name" value="Peptidase_A8"/>
</dbReference>
<keyword evidence="3 9" id="KW-0645">Protease</keyword>
<feature type="transmembrane region" description="Helical" evidence="9">
    <location>
        <begin position="140"/>
        <end position="161"/>
    </location>
</feature>
<keyword evidence="7 9" id="KW-1133">Transmembrane helix</keyword>
<dbReference type="EMBL" id="AEDQ01000031">
    <property type="protein sequence ID" value="EFL43691.1"/>
    <property type="molecule type" value="Genomic_DNA"/>
</dbReference>
<comment type="catalytic activity">
    <reaction evidence="9 10">
        <text>Release of signal peptides from bacterial membrane prolipoproteins. Hydrolyzes -Xaa-Yaa-Zaa-|-(S,diacylglyceryl)Cys-, in which Xaa is hydrophobic (preferably Leu), and Yaa (Ala or Ser) and Zaa (Gly or Ala) have small, neutral side chains.</text>
        <dbReference type="EC" id="3.4.23.36"/>
    </reaction>
</comment>
<keyword evidence="8 9" id="KW-0472">Membrane</keyword>
<evidence type="ECO:0000256" key="7">
    <source>
        <dbReference type="ARBA" id="ARBA00022989"/>
    </source>
</evidence>
<dbReference type="PROSITE" id="PS00855">
    <property type="entry name" value="SPASE_II"/>
    <property type="match status" value="1"/>
</dbReference>
<name>A0ABN0AYW7_9ACTN</name>
<keyword evidence="2 9" id="KW-1003">Cell membrane</keyword>
<keyword evidence="13" id="KW-1185">Reference proteome</keyword>
<organism evidence="12 13">
    <name type="scientific">Fannyhessea vaginae PB189-T1-4</name>
    <dbReference type="NCBI Taxonomy" id="866774"/>
    <lineage>
        <taxon>Bacteria</taxon>
        <taxon>Bacillati</taxon>
        <taxon>Actinomycetota</taxon>
        <taxon>Coriobacteriia</taxon>
        <taxon>Coriobacteriales</taxon>
        <taxon>Atopobiaceae</taxon>
        <taxon>Fannyhessea</taxon>
    </lineage>
</organism>
<evidence type="ECO:0000256" key="3">
    <source>
        <dbReference type="ARBA" id="ARBA00022670"/>
    </source>
</evidence>
<keyword evidence="5 9" id="KW-0064">Aspartyl protease</keyword>
<dbReference type="PANTHER" id="PTHR33695">
    <property type="entry name" value="LIPOPROTEIN SIGNAL PEPTIDASE"/>
    <property type="match status" value="1"/>
</dbReference>
<evidence type="ECO:0000313" key="13">
    <source>
        <dbReference type="Proteomes" id="UP000004431"/>
    </source>
</evidence>
<feature type="transmembrane region" description="Helical" evidence="9">
    <location>
        <begin position="16"/>
        <end position="35"/>
    </location>
</feature>
<reference evidence="12 13" key="1">
    <citation type="submission" date="2010-08" db="EMBL/GenBank/DDBJ databases">
        <authorList>
            <person name="Durkin A.S."/>
            <person name="Madupu R."/>
            <person name="Torralba M."/>
            <person name="Gillis M."/>
            <person name="Methe B."/>
            <person name="Sutton G."/>
            <person name="Nelson K.E."/>
        </authorList>
    </citation>
    <scope>NUCLEOTIDE SEQUENCE [LARGE SCALE GENOMIC DNA]</scope>
    <source>
        <strain evidence="12 13">PB189-T1-4</strain>
    </source>
</reference>
<dbReference type="PRINTS" id="PR00781">
    <property type="entry name" value="LIPOSIGPTASE"/>
</dbReference>
<dbReference type="HAMAP" id="MF_00161">
    <property type="entry name" value="LspA"/>
    <property type="match status" value="1"/>
</dbReference>
<evidence type="ECO:0000256" key="9">
    <source>
        <dbReference type="HAMAP-Rule" id="MF_00161"/>
    </source>
</evidence>
<keyword evidence="6 9" id="KW-0378">Hydrolase</keyword>
<feature type="active site" evidence="9">
    <location>
        <position position="145"/>
    </location>
</feature>
<evidence type="ECO:0000256" key="1">
    <source>
        <dbReference type="ARBA" id="ARBA00006139"/>
    </source>
</evidence>
<evidence type="ECO:0000256" key="6">
    <source>
        <dbReference type="ARBA" id="ARBA00022801"/>
    </source>
</evidence>
<dbReference type="RefSeq" id="WP_006304642.1">
    <property type="nucleotide sequence ID" value="NZ_AEDQ01000031.1"/>
</dbReference>
<evidence type="ECO:0000256" key="4">
    <source>
        <dbReference type="ARBA" id="ARBA00022692"/>
    </source>
</evidence>
<accession>A0ABN0AYW7</accession>
<evidence type="ECO:0000256" key="5">
    <source>
        <dbReference type="ARBA" id="ARBA00022750"/>
    </source>
</evidence>
<evidence type="ECO:0000256" key="8">
    <source>
        <dbReference type="ARBA" id="ARBA00023136"/>
    </source>
</evidence>
<evidence type="ECO:0000256" key="11">
    <source>
        <dbReference type="RuleBase" id="RU004181"/>
    </source>
</evidence>
<evidence type="ECO:0000313" key="12">
    <source>
        <dbReference type="EMBL" id="EFL43691.1"/>
    </source>
</evidence>
<dbReference type="Pfam" id="PF01252">
    <property type="entry name" value="Peptidase_A8"/>
    <property type="match status" value="1"/>
</dbReference>
<protein>
    <recommendedName>
        <fullName evidence="9">Lipoprotein signal peptidase</fullName>
        <ecNumber evidence="9">3.4.23.36</ecNumber>
    </recommendedName>
    <alternativeName>
        <fullName evidence="9">Prolipoprotein signal peptidase</fullName>
    </alternativeName>
    <alternativeName>
        <fullName evidence="9">Signal peptidase II</fullName>
        <shortName evidence="9">SPase II</shortName>
    </alternativeName>
</protein>
<evidence type="ECO:0000256" key="10">
    <source>
        <dbReference type="RuleBase" id="RU000594"/>
    </source>
</evidence>
<gene>
    <name evidence="9 12" type="primary">lspA</name>
    <name evidence="12" type="ORF">HMPREF9248_0083</name>
</gene>
<feature type="transmembrane region" description="Helical" evidence="9">
    <location>
        <begin position="106"/>
        <end position="128"/>
    </location>
</feature>
<evidence type="ECO:0000256" key="2">
    <source>
        <dbReference type="ARBA" id="ARBA00022475"/>
    </source>
</evidence>
<comment type="subcellular location">
    <subcellularLocation>
        <location evidence="9">Cell membrane</location>
        <topology evidence="9">Multi-pass membrane protein</topology>
    </subcellularLocation>
</comment>
<comment type="pathway">
    <text evidence="9">Protein modification; lipoprotein biosynthesis (signal peptide cleavage).</text>
</comment>
<comment type="similarity">
    <text evidence="1 9 11">Belongs to the peptidase A8 family.</text>
</comment>
<comment type="caution">
    <text evidence="12">The sequence shown here is derived from an EMBL/GenBank/DDBJ whole genome shotgun (WGS) entry which is preliminary data.</text>
</comment>
<dbReference type="Proteomes" id="UP000004431">
    <property type="component" value="Unassembled WGS sequence"/>
</dbReference>
<comment type="function">
    <text evidence="9 10">This protein specifically catalyzes the removal of signal peptides from prolipoproteins.</text>
</comment>
<keyword evidence="4 9" id="KW-0812">Transmembrane</keyword>
<dbReference type="PANTHER" id="PTHR33695:SF1">
    <property type="entry name" value="LIPOPROTEIN SIGNAL PEPTIDASE"/>
    <property type="match status" value="1"/>
</dbReference>
<proteinExistence type="inferred from homology"/>
<dbReference type="GO" id="GO:0004190">
    <property type="term" value="F:aspartic-type endopeptidase activity"/>
    <property type="evidence" value="ECO:0007669"/>
    <property type="project" value="UniProtKB-EC"/>
</dbReference>
<feature type="active site" evidence="9">
    <location>
        <position position="129"/>
    </location>
</feature>